<dbReference type="GeneID" id="87897101"/>
<dbReference type="RefSeq" id="XP_062733408.1">
    <property type="nucleotide sequence ID" value="XM_062877619.1"/>
</dbReference>
<evidence type="ECO:0000256" key="2">
    <source>
        <dbReference type="SAM" id="MobiDB-lite"/>
    </source>
</evidence>
<dbReference type="Gene3D" id="3.30.40.10">
    <property type="entry name" value="Zinc/RING finger domain, C3HC4 (zinc finger)"/>
    <property type="match status" value="1"/>
</dbReference>
<keyword evidence="1" id="KW-0479">Metal-binding</keyword>
<evidence type="ECO:0000313" key="4">
    <source>
        <dbReference type="EMBL" id="KAK4644432.1"/>
    </source>
</evidence>
<comment type="caution">
    <text evidence="4">The sequence shown here is derived from an EMBL/GenBank/DDBJ whole genome shotgun (WGS) entry which is preliminary data.</text>
</comment>
<gene>
    <name evidence="4" type="ORF">QC761_304735</name>
</gene>
<sequence>MSGFWNSIDLQSEQSDGSSVASNLPSNPPSPSQSLLYEPDIAEYDSDLPDYESESSEDTIRIINNVSDLDEAETREWRSLRDDLEEGEIRERSTLHREDAGLEEEEAKHQPQDMGIYVPDPKFTFLFDPGRHHPHHQHTCSICMISPLRILPATQRQSIYNQNNDSVPCVLPCGHIFGQACIRQWMQDHDQCPVCRTPMVHELCKHKIKLRPLWKETIWLVPRTIPDGGKIAAFCSTCEAVERRAVINGLMETLGRLYYDAKLRWKRTGREKDRVQMVKYRVRMDDDLKRLVTRETVGEWVLGF</sequence>
<proteinExistence type="predicted"/>
<feature type="domain" description="RING-type" evidence="3">
    <location>
        <begin position="140"/>
        <end position="196"/>
    </location>
</feature>
<evidence type="ECO:0000259" key="3">
    <source>
        <dbReference type="PROSITE" id="PS50089"/>
    </source>
</evidence>
<dbReference type="InterPro" id="IPR042494">
    <property type="entry name" value="RNF103"/>
</dbReference>
<protein>
    <recommendedName>
        <fullName evidence="3">RING-type domain-containing protein</fullName>
    </recommendedName>
</protein>
<reference evidence="4 5" key="1">
    <citation type="journal article" date="2023" name="bioRxiv">
        <title>High-quality genome assemblies of four members of thePodospora anserinaspecies complex.</title>
        <authorList>
            <person name="Ament-Velasquez S.L."/>
            <person name="Vogan A.A."/>
            <person name="Wallerman O."/>
            <person name="Hartmann F."/>
            <person name="Gautier V."/>
            <person name="Silar P."/>
            <person name="Giraud T."/>
            <person name="Johannesson H."/>
        </authorList>
    </citation>
    <scope>NUCLEOTIDE SEQUENCE [LARGE SCALE GENOMIC DNA]</scope>
    <source>
        <strain evidence="4 5">CBS 112042</strain>
    </source>
</reference>
<feature type="region of interest" description="Disordered" evidence="2">
    <location>
        <begin position="1"/>
        <end position="36"/>
    </location>
</feature>
<dbReference type="PROSITE" id="PS50089">
    <property type="entry name" value="ZF_RING_2"/>
    <property type="match status" value="1"/>
</dbReference>
<feature type="compositionally biased region" description="Polar residues" evidence="2">
    <location>
        <begin position="1"/>
        <end position="17"/>
    </location>
</feature>
<dbReference type="EMBL" id="JAFFGZ010000005">
    <property type="protein sequence ID" value="KAK4644432.1"/>
    <property type="molecule type" value="Genomic_DNA"/>
</dbReference>
<dbReference type="SUPFAM" id="SSF57850">
    <property type="entry name" value="RING/U-box"/>
    <property type="match status" value="1"/>
</dbReference>
<keyword evidence="1" id="KW-0863">Zinc-finger</keyword>
<accession>A0ABR0FM88</accession>
<evidence type="ECO:0000256" key="1">
    <source>
        <dbReference type="PROSITE-ProRule" id="PRU00175"/>
    </source>
</evidence>
<dbReference type="SMART" id="SM00184">
    <property type="entry name" value="RING"/>
    <property type="match status" value="1"/>
</dbReference>
<organism evidence="4 5">
    <name type="scientific">Podospora bellae-mahoneyi</name>
    <dbReference type="NCBI Taxonomy" id="2093777"/>
    <lineage>
        <taxon>Eukaryota</taxon>
        <taxon>Fungi</taxon>
        <taxon>Dikarya</taxon>
        <taxon>Ascomycota</taxon>
        <taxon>Pezizomycotina</taxon>
        <taxon>Sordariomycetes</taxon>
        <taxon>Sordariomycetidae</taxon>
        <taxon>Sordariales</taxon>
        <taxon>Podosporaceae</taxon>
        <taxon>Podospora</taxon>
    </lineage>
</organism>
<keyword evidence="1" id="KW-0862">Zinc</keyword>
<feature type="region of interest" description="Disordered" evidence="2">
    <location>
        <begin position="91"/>
        <end position="111"/>
    </location>
</feature>
<name>A0ABR0FM88_9PEZI</name>
<dbReference type="PANTHER" id="PTHR15302">
    <property type="entry name" value="E3 UBIQUITIN-PROTEIN LIGASE RNF103"/>
    <property type="match status" value="1"/>
</dbReference>
<evidence type="ECO:0000313" key="5">
    <source>
        <dbReference type="Proteomes" id="UP001322138"/>
    </source>
</evidence>
<dbReference type="Pfam" id="PF13639">
    <property type="entry name" value="zf-RING_2"/>
    <property type="match status" value="1"/>
</dbReference>
<dbReference type="InterPro" id="IPR013083">
    <property type="entry name" value="Znf_RING/FYVE/PHD"/>
</dbReference>
<dbReference type="Proteomes" id="UP001322138">
    <property type="component" value="Unassembled WGS sequence"/>
</dbReference>
<keyword evidence="5" id="KW-1185">Reference proteome</keyword>
<dbReference type="PANTHER" id="PTHR15302:SF0">
    <property type="entry name" value="E3 UBIQUITIN-PROTEIN LIGASE RNF103"/>
    <property type="match status" value="1"/>
</dbReference>
<dbReference type="InterPro" id="IPR001841">
    <property type="entry name" value="Znf_RING"/>
</dbReference>